<comment type="similarity">
    <text evidence="1">Belongs to the short-chain dehydrogenases/reductases (SDR) family.</text>
</comment>
<protein>
    <submittedName>
        <fullName evidence="4">NAD(P)-dependent dehydrogenase (Short-subunit alcohol dehydrogenase family)</fullName>
    </submittedName>
</protein>
<dbReference type="InterPro" id="IPR057326">
    <property type="entry name" value="KR_dom"/>
</dbReference>
<evidence type="ECO:0000313" key="5">
    <source>
        <dbReference type="Proteomes" id="UP000253529"/>
    </source>
</evidence>
<dbReference type="PANTHER" id="PTHR43669:SF3">
    <property type="entry name" value="ALCOHOL DEHYDROGENASE, PUTATIVE (AFU_ORTHOLOGUE AFUA_3G03445)-RELATED"/>
    <property type="match status" value="1"/>
</dbReference>
<dbReference type="PRINTS" id="PR00081">
    <property type="entry name" value="GDHRDH"/>
</dbReference>
<dbReference type="PANTHER" id="PTHR43669">
    <property type="entry name" value="5-KETO-D-GLUCONATE 5-REDUCTASE"/>
    <property type="match status" value="1"/>
</dbReference>
<evidence type="ECO:0000313" key="4">
    <source>
        <dbReference type="EMBL" id="RBP12310.1"/>
    </source>
</evidence>
<dbReference type="Pfam" id="PF13561">
    <property type="entry name" value="adh_short_C2"/>
    <property type="match status" value="1"/>
</dbReference>
<comment type="caution">
    <text evidence="4">The sequence shown here is derived from an EMBL/GenBank/DDBJ whole genome shotgun (WGS) entry which is preliminary data.</text>
</comment>
<keyword evidence="2" id="KW-0560">Oxidoreductase</keyword>
<dbReference type="Gene3D" id="3.40.50.720">
    <property type="entry name" value="NAD(P)-binding Rossmann-like Domain"/>
    <property type="match status" value="1"/>
</dbReference>
<proteinExistence type="inferred from homology"/>
<name>A0A366FEE2_9HYPH</name>
<dbReference type="PRINTS" id="PR00080">
    <property type="entry name" value="SDRFAMILY"/>
</dbReference>
<dbReference type="RefSeq" id="WP_113889941.1">
    <property type="nucleotide sequence ID" value="NZ_QNRK01000014.1"/>
</dbReference>
<accession>A0A366FEE2</accession>
<dbReference type="Proteomes" id="UP000253529">
    <property type="component" value="Unassembled WGS sequence"/>
</dbReference>
<sequence>MGTYDGKRAVITGGTSGIGLATAKLLLDGGARVLVTGRTQALLDSARAELGDRAIVLASDAASLADVDALAERAKVEFGALDLVFLNAGVAGFAPFESVTESAYDQLFATNVRGAYFAAQRLAPLVARGGAIVVTTSIANVKGIPMVSAYSASKAALRSLVRSLAAELAPSGVRVNAVSPGPIDTPILGKSIPAEAAEAARREFQESNPMKRMGRSEEVAQAVAFLAFEATYTTGAELPVDGGASQL</sequence>
<dbReference type="InterPro" id="IPR036291">
    <property type="entry name" value="NAD(P)-bd_dom_sf"/>
</dbReference>
<dbReference type="InterPro" id="IPR002347">
    <property type="entry name" value="SDR_fam"/>
</dbReference>
<dbReference type="InterPro" id="IPR020904">
    <property type="entry name" value="Sc_DH/Rdtase_CS"/>
</dbReference>
<dbReference type="EMBL" id="QNRK01000014">
    <property type="protein sequence ID" value="RBP12310.1"/>
    <property type="molecule type" value="Genomic_DNA"/>
</dbReference>
<reference evidence="4 5" key="1">
    <citation type="submission" date="2018-06" db="EMBL/GenBank/DDBJ databases">
        <title>Genomic Encyclopedia of Type Strains, Phase IV (KMG-IV): sequencing the most valuable type-strain genomes for metagenomic binning, comparative biology and taxonomic classification.</title>
        <authorList>
            <person name="Goeker M."/>
        </authorList>
    </citation>
    <scope>NUCLEOTIDE SEQUENCE [LARGE SCALE GENOMIC DNA]</scope>
    <source>
        <strain evidence="4 5">DSM 24875</strain>
    </source>
</reference>
<keyword evidence="5" id="KW-1185">Reference proteome</keyword>
<dbReference type="GO" id="GO:0016491">
    <property type="term" value="F:oxidoreductase activity"/>
    <property type="evidence" value="ECO:0007669"/>
    <property type="project" value="UniProtKB-KW"/>
</dbReference>
<evidence type="ECO:0000259" key="3">
    <source>
        <dbReference type="SMART" id="SM00822"/>
    </source>
</evidence>
<evidence type="ECO:0000256" key="1">
    <source>
        <dbReference type="ARBA" id="ARBA00006484"/>
    </source>
</evidence>
<evidence type="ECO:0000256" key="2">
    <source>
        <dbReference type="ARBA" id="ARBA00023002"/>
    </source>
</evidence>
<dbReference type="CDD" id="cd05233">
    <property type="entry name" value="SDR_c"/>
    <property type="match status" value="1"/>
</dbReference>
<dbReference type="FunFam" id="3.40.50.720:FF:000084">
    <property type="entry name" value="Short-chain dehydrogenase reductase"/>
    <property type="match status" value="1"/>
</dbReference>
<dbReference type="AlphaFoldDB" id="A0A366FEE2"/>
<dbReference type="SMART" id="SM00822">
    <property type="entry name" value="PKS_KR"/>
    <property type="match status" value="1"/>
</dbReference>
<dbReference type="OrthoDB" id="9803333at2"/>
<organism evidence="4 5">
    <name type="scientific">Roseiarcus fermentans</name>
    <dbReference type="NCBI Taxonomy" id="1473586"/>
    <lineage>
        <taxon>Bacteria</taxon>
        <taxon>Pseudomonadati</taxon>
        <taxon>Pseudomonadota</taxon>
        <taxon>Alphaproteobacteria</taxon>
        <taxon>Hyphomicrobiales</taxon>
        <taxon>Roseiarcaceae</taxon>
        <taxon>Roseiarcus</taxon>
    </lineage>
</organism>
<dbReference type="SUPFAM" id="SSF51735">
    <property type="entry name" value="NAD(P)-binding Rossmann-fold domains"/>
    <property type="match status" value="1"/>
</dbReference>
<gene>
    <name evidence="4" type="ORF">DFR50_114140</name>
</gene>
<feature type="domain" description="Ketoreductase" evidence="3">
    <location>
        <begin position="7"/>
        <end position="181"/>
    </location>
</feature>
<dbReference type="PROSITE" id="PS00061">
    <property type="entry name" value="ADH_SHORT"/>
    <property type="match status" value="1"/>
</dbReference>